<evidence type="ECO:0000313" key="9">
    <source>
        <dbReference type="EMBL" id="SHG01801.1"/>
    </source>
</evidence>
<feature type="domain" description="SusD-like N-terminal" evidence="8">
    <location>
        <begin position="82"/>
        <end position="224"/>
    </location>
</feature>
<proteinExistence type="inferred from homology"/>
<dbReference type="Pfam" id="PF14322">
    <property type="entry name" value="SusD-like_3"/>
    <property type="match status" value="1"/>
</dbReference>
<keyword evidence="5" id="KW-0998">Cell outer membrane</keyword>
<dbReference type="InterPro" id="IPR033985">
    <property type="entry name" value="SusD-like_N"/>
</dbReference>
<evidence type="ECO:0000256" key="2">
    <source>
        <dbReference type="ARBA" id="ARBA00006275"/>
    </source>
</evidence>
<evidence type="ECO:0000259" key="7">
    <source>
        <dbReference type="Pfam" id="PF07980"/>
    </source>
</evidence>
<keyword evidence="3 6" id="KW-0732">Signal</keyword>
<dbReference type="Proteomes" id="UP000184287">
    <property type="component" value="Unassembled WGS sequence"/>
</dbReference>
<dbReference type="InterPro" id="IPR011990">
    <property type="entry name" value="TPR-like_helical_dom_sf"/>
</dbReference>
<comment type="similarity">
    <text evidence="2">Belongs to the SusD family.</text>
</comment>
<gene>
    <name evidence="9" type="ORF">SAMN04488522_104171</name>
</gene>
<dbReference type="EMBL" id="FQUQ01000004">
    <property type="protein sequence ID" value="SHG01801.1"/>
    <property type="molecule type" value="Genomic_DNA"/>
</dbReference>
<dbReference type="SUPFAM" id="SSF48452">
    <property type="entry name" value="TPR-like"/>
    <property type="match status" value="1"/>
</dbReference>
<sequence length="459" mass="51069">MKKKLAYIIISASMLCACSKDFTDLNPISQRNVNAFYKTENDMLIAVNAAYKALQMNGTYNQSYWIMNEMRSDNTDGGADNTGLGADLNAIDNFNENAATAELITTAYLDTYVGISRCNIILSRIDAVSMSDNLKNRIKGESLFLRSLFYYNLAVNFGRIPLVLKEITVEEGKDYPQLPASEIYKQLVADLAQAESFLPVKYTGLDLGRATKGAAATLMAKIYLTMGDKTSAIAPLRRVKNDYGYTLVTSYSKIWGIANENNVESIFEVQFKGGGTNTGNAFTNAFSPLMIQNTGAYKNRPTAEMQAAYETNDQRFAASMNPINGPLNAGRFILKYGTTTAYNEGDADYNFIVLRYADALLMLAEALGESQEAYDLIFEVRQRSGLGRIDSSTPGTFSEKLLRERRVELAFENHRWADLLRFGKAAEVMKAQGKTPRLLFLIPQRELDINSSYTQNPLN</sequence>
<dbReference type="InterPro" id="IPR012944">
    <property type="entry name" value="SusD_RagB_dom"/>
</dbReference>
<dbReference type="OrthoDB" id="993981at2"/>
<dbReference type="RefSeq" id="WP_073232902.1">
    <property type="nucleotide sequence ID" value="NZ_FQUQ01000004.1"/>
</dbReference>
<dbReference type="Gene3D" id="1.25.40.390">
    <property type="match status" value="1"/>
</dbReference>
<dbReference type="Pfam" id="PF07980">
    <property type="entry name" value="SusD_RagB"/>
    <property type="match status" value="1"/>
</dbReference>
<evidence type="ECO:0000256" key="6">
    <source>
        <dbReference type="SAM" id="SignalP"/>
    </source>
</evidence>
<reference evidence="10" key="1">
    <citation type="submission" date="2016-11" db="EMBL/GenBank/DDBJ databases">
        <authorList>
            <person name="Varghese N."/>
            <person name="Submissions S."/>
        </authorList>
    </citation>
    <scope>NUCLEOTIDE SEQUENCE [LARGE SCALE GENOMIC DNA]</scope>
    <source>
        <strain evidence="10">DSM 16990</strain>
    </source>
</reference>
<protein>
    <submittedName>
        <fullName evidence="9">SusD family protein</fullName>
    </submittedName>
</protein>
<keyword evidence="4" id="KW-0472">Membrane</keyword>
<comment type="subcellular location">
    <subcellularLocation>
        <location evidence="1">Cell outer membrane</location>
    </subcellularLocation>
</comment>
<evidence type="ECO:0000256" key="5">
    <source>
        <dbReference type="ARBA" id="ARBA00023237"/>
    </source>
</evidence>
<feature type="signal peptide" evidence="6">
    <location>
        <begin position="1"/>
        <end position="19"/>
    </location>
</feature>
<dbReference type="GO" id="GO:0009279">
    <property type="term" value="C:cell outer membrane"/>
    <property type="evidence" value="ECO:0007669"/>
    <property type="project" value="UniProtKB-SubCell"/>
</dbReference>
<organism evidence="9 10">
    <name type="scientific">Pedobacter caeni</name>
    <dbReference type="NCBI Taxonomy" id="288992"/>
    <lineage>
        <taxon>Bacteria</taxon>
        <taxon>Pseudomonadati</taxon>
        <taxon>Bacteroidota</taxon>
        <taxon>Sphingobacteriia</taxon>
        <taxon>Sphingobacteriales</taxon>
        <taxon>Sphingobacteriaceae</taxon>
        <taxon>Pedobacter</taxon>
    </lineage>
</organism>
<feature type="chain" id="PRO_5012409295" evidence="6">
    <location>
        <begin position="20"/>
        <end position="459"/>
    </location>
</feature>
<feature type="domain" description="RagB/SusD" evidence="7">
    <location>
        <begin position="325"/>
        <end position="433"/>
    </location>
</feature>
<evidence type="ECO:0000256" key="4">
    <source>
        <dbReference type="ARBA" id="ARBA00023136"/>
    </source>
</evidence>
<keyword evidence="10" id="KW-1185">Reference proteome</keyword>
<evidence type="ECO:0000313" key="10">
    <source>
        <dbReference type="Proteomes" id="UP000184287"/>
    </source>
</evidence>
<evidence type="ECO:0000256" key="1">
    <source>
        <dbReference type="ARBA" id="ARBA00004442"/>
    </source>
</evidence>
<evidence type="ECO:0000256" key="3">
    <source>
        <dbReference type="ARBA" id="ARBA00022729"/>
    </source>
</evidence>
<dbReference type="AlphaFoldDB" id="A0A1M5GE74"/>
<dbReference type="STRING" id="288992.SAMN04488522_104171"/>
<name>A0A1M5GE74_9SPHI</name>
<dbReference type="CDD" id="cd08977">
    <property type="entry name" value="SusD"/>
    <property type="match status" value="1"/>
</dbReference>
<accession>A0A1M5GE74</accession>
<dbReference type="PROSITE" id="PS51257">
    <property type="entry name" value="PROKAR_LIPOPROTEIN"/>
    <property type="match status" value="1"/>
</dbReference>
<evidence type="ECO:0000259" key="8">
    <source>
        <dbReference type="Pfam" id="PF14322"/>
    </source>
</evidence>